<dbReference type="Pfam" id="PF00534">
    <property type="entry name" value="Glycos_transf_1"/>
    <property type="match status" value="1"/>
</dbReference>
<evidence type="ECO:0000259" key="1">
    <source>
        <dbReference type="Pfam" id="PF00534"/>
    </source>
</evidence>
<organism evidence="3 4">
    <name type="scientific">Halobacillus karajensis</name>
    <dbReference type="NCBI Taxonomy" id="195088"/>
    <lineage>
        <taxon>Bacteria</taxon>
        <taxon>Bacillati</taxon>
        <taxon>Bacillota</taxon>
        <taxon>Bacilli</taxon>
        <taxon>Bacillales</taxon>
        <taxon>Bacillaceae</taxon>
        <taxon>Halobacillus</taxon>
    </lineage>
</organism>
<sequence>MKIAIFTDTYTPQVNGVAKTLKRLTAYLDGKSISYRVYAPAASGTKDHNQNVIRFKSFPFWCYPECRLAFPHLSKVKKDMKDFKPDLIHIATPFNIGLVGLYVGKKMNIPVVGSYHTHFDQYLDYYHLSFLAPYAWRYMRWFHHSFKKTFVPSLHTKQKLKIQGFHNIKLWKRGVDRKHFKPITDSEQHVRNYYNIKAPYLFSYVGRLAPEKGLDTLIEISKRMPPHVNKNIHWLIVGDGPLRRSLQMKAPLNMTFTGYQDGIRLAQIFASSTLFVFPSETETFGNVALESLACGTPVIGASAGGIQEIVTHKKTGILCRPGDVESFTTAILSLLSDPAKLAAMSKLAREETRDWGWDDIFEQLLRDYQNVVDNRSHPSLA</sequence>
<dbReference type="CDD" id="cd03814">
    <property type="entry name" value="GT4-like"/>
    <property type="match status" value="1"/>
</dbReference>
<reference evidence="4" key="1">
    <citation type="submission" date="2014-03" db="EMBL/GenBank/DDBJ databases">
        <authorList>
            <person name="Urmite Genomes U."/>
        </authorList>
    </citation>
    <scope>NUCLEOTIDE SEQUENCE [LARGE SCALE GENOMIC DNA]</scope>
    <source>
        <strain evidence="4">HD-03</strain>
    </source>
</reference>
<dbReference type="InterPro" id="IPR050194">
    <property type="entry name" value="Glycosyltransferase_grp1"/>
</dbReference>
<protein>
    <submittedName>
        <fullName evidence="3">GDP-mannose-dependent alpha-mannosyltransferase</fullName>
    </submittedName>
</protein>
<dbReference type="SUPFAM" id="SSF53756">
    <property type="entry name" value="UDP-Glycosyltransferase/glycogen phosphorylase"/>
    <property type="match status" value="1"/>
</dbReference>
<evidence type="ECO:0000313" key="4">
    <source>
        <dbReference type="Proteomes" id="UP000028868"/>
    </source>
</evidence>
<accession>A0A024P0T4</accession>
<feature type="domain" description="Glycosyl transferase family 1" evidence="1">
    <location>
        <begin position="197"/>
        <end position="350"/>
    </location>
</feature>
<dbReference type="PANTHER" id="PTHR45947:SF3">
    <property type="entry name" value="SULFOQUINOVOSYL TRANSFERASE SQD2"/>
    <property type="match status" value="1"/>
</dbReference>
<dbReference type="PANTHER" id="PTHR45947">
    <property type="entry name" value="SULFOQUINOVOSYL TRANSFERASE SQD2"/>
    <property type="match status" value="1"/>
</dbReference>
<comment type="caution">
    <text evidence="3">The sequence shown here is derived from an EMBL/GenBank/DDBJ whole genome shotgun (WGS) entry which is preliminary data.</text>
</comment>
<name>A0A024P0T4_9BACI</name>
<evidence type="ECO:0000259" key="2">
    <source>
        <dbReference type="Pfam" id="PF13439"/>
    </source>
</evidence>
<dbReference type="InterPro" id="IPR028098">
    <property type="entry name" value="Glyco_trans_4-like_N"/>
</dbReference>
<dbReference type="Gene3D" id="3.40.50.2000">
    <property type="entry name" value="Glycogen Phosphorylase B"/>
    <property type="match status" value="2"/>
</dbReference>
<dbReference type="RefSeq" id="WP_035504757.1">
    <property type="nucleotide sequence ID" value="NZ_CCDH010000002.1"/>
</dbReference>
<dbReference type="EMBL" id="CCDI010000001">
    <property type="protein sequence ID" value="CDQ21879.1"/>
    <property type="molecule type" value="Genomic_DNA"/>
</dbReference>
<feature type="domain" description="Glycosyltransferase subfamily 4-like N-terminal" evidence="2">
    <location>
        <begin position="14"/>
        <end position="177"/>
    </location>
</feature>
<dbReference type="GO" id="GO:0016758">
    <property type="term" value="F:hexosyltransferase activity"/>
    <property type="evidence" value="ECO:0007669"/>
    <property type="project" value="TreeGrafter"/>
</dbReference>
<dbReference type="Proteomes" id="UP000028868">
    <property type="component" value="Unassembled WGS sequence"/>
</dbReference>
<gene>
    <name evidence="3" type="primary">mgtA_1</name>
    <name evidence="3" type="ORF">BN983_00074</name>
</gene>
<dbReference type="AlphaFoldDB" id="A0A024P0T4"/>
<keyword evidence="4" id="KW-1185">Reference proteome</keyword>
<dbReference type="Pfam" id="PF13439">
    <property type="entry name" value="Glyco_transf_4"/>
    <property type="match status" value="1"/>
</dbReference>
<evidence type="ECO:0000313" key="3">
    <source>
        <dbReference type="EMBL" id="CDQ21879.1"/>
    </source>
</evidence>
<proteinExistence type="predicted"/>
<reference evidence="3 4" key="2">
    <citation type="submission" date="2014-05" db="EMBL/GenBank/DDBJ databases">
        <title>Draft genome sequence of Halobacillus karajensis HK-03.</title>
        <authorList>
            <person name="Khelaifia S."/>
            <person name="Croce O."/>
            <person name="Lagier J.C."/>
            <person name="Raoult D."/>
        </authorList>
    </citation>
    <scope>NUCLEOTIDE SEQUENCE [LARGE SCALE GENOMIC DNA]</scope>
    <source>
        <strain evidence="3 4">HD-03</strain>
    </source>
</reference>
<dbReference type="InterPro" id="IPR001296">
    <property type="entry name" value="Glyco_trans_1"/>
</dbReference>